<dbReference type="STRING" id="161895.CPHO_10555"/>
<evidence type="ECO:0000256" key="1">
    <source>
        <dbReference type="SAM" id="Phobius"/>
    </source>
</evidence>
<keyword evidence="3" id="KW-1185">Reference proteome</keyword>
<dbReference type="EMBL" id="CP009249">
    <property type="protein sequence ID" value="APT93261.1"/>
    <property type="molecule type" value="Genomic_DNA"/>
</dbReference>
<dbReference type="KEGG" id="cpho:CPHO_10555"/>
<dbReference type="RefSeq" id="WP_075735641.1">
    <property type="nucleotide sequence ID" value="NZ_CP009249.1"/>
</dbReference>
<evidence type="ECO:0000313" key="2">
    <source>
        <dbReference type="EMBL" id="APT93261.1"/>
    </source>
</evidence>
<sequence>MSRAVAGLDRTIFFILGLVLIALGLWPILVYFGVDFAEHLARWIDHDQWAAAPEQEWWVWALGIGAGVAALIALGLIWANLHMRRINKVDSDASTDDGSIVMHMNPITEAMVNSLEDNPYVVEASRKLAHDRKDPQLTVSVLAKAETPLSELTRIVDATESDFRAAFPASKLHTVYEVQYDRLTQ</sequence>
<dbReference type="Proteomes" id="UP000185491">
    <property type="component" value="Chromosome"/>
</dbReference>
<proteinExistence type="predicted"/>
<feature type="transmembrane region" description="Helical" evidence="1">
    <location>
        <begin position="57"/>
        <end position="79"/>
    </location>
</feature>
<accession>A0A1L7D5E3</accession>
<gene>
    <name evidence="2" type="ORF">CPHO_10555</name>
</gene>
<keyword evidence="1" id="KW-0472">Membrane</keyword>
<evidence type="ECO:0008006" key="4">
    <source>
        <dbReference type="Google" id="ProtNLM"/>
    </source>
</evidence>
<dbReference type="OrthoDB" id="4427298at2"/>
<dbReference type="AlphaFoldDB" id="A0A1L7D5E3"/>
<organism evidence="2 3">
    <name type="scientific">Corynebacterium phocae</name>
    <dbReference type="NCBI Taxonomy" id="161895"/>
    <lineage>
        <taxon>Bacteria</taxon>
        <taxon>Bacillati</taxon>
        <taxon>Actinomycetota</taxon>
        <taxon>Actinomycetes</taxon>
        <taxon>Mycobacteriales</taxon>
        <taxon>Corynebacteriaceae</taxon>
        <taxon>Corynebacterium</taxon>
    </lineage>
</organism>
<name>A0A1L7D5E3_9CORY</name>
<evidence type="ECO:0000313" key="3">
    <source>
        <dbReference type="Proteomes" id="UP000185491"/>
    </source>
</evidence>
<protein>
    <recommendedName>
        <fullName evidence="4">Alkaline shock response membrane anchor protein AmaP</fullName>
    </recommendedName>
</protein>
<reference evidence="2 3" key="1">
    <citation type="submission" date="2014-08" db="EMBL/GenBank/DDBJ databases">
        <title>Complete genome sequence of Corynebacterium phocae M408/89/1(T)(=DSM 44612(T)), isolated from the common seal (Phoca vitulina).</title>
        <authorList>
            <person name="Ruckert C."/>
            <person name="Albersmeier A."/>
            <person name="Winkler A."/>
            <person name="Kalinowski J."/>
        </authorList>
    </citation>
    <scope>NUCLEOTIDE SEQUENCE [LARGE SCALE GENOMIC DNA]</scope>
    <source>
        <strain evidence="2 3">M408/89/1</strain>
    </source>
</reference>
<keyword evidence="1" id="KW-0812">Transmembrane</keyword>
<keyword evidence="1" id="KW-1133">Transmembrane helix</keyword>
<feature type="transmembrane region" description="Helical" evidence="1">
    <location>
        <begin position="12"/>
        <end position="34"/>
    </location>
</feature>